<dbReference type="Proteomes" id="UP000660611">
    <property type="component" value="Unassembled WGS sequence"/>
</dbReference>
<dbReference type="Pfam" id="PF11211">
    <property type="entry name" value="DUF2997"/>
    <property type="match status" value="1"/>
</dbReference>
<dbReference type="AlphaFoldDB" id="A0A919UIW1"/>
<name>A0A919UIW1_9ACTN</name>
<protein>
    <submittedName>
        <fullName evidence="1">Uncharacterized protein</fullName>
    </submittedName>
</protein>
<dbReference type="EMBL" id="BONQ01000212">
    <property type="protein sequence ID" value="GIG53125.1"/>
    <property type="molecule type" value="Genomic_DNA"/>
</dbReference>
<sequence>MGTDAPAALRVEVPPYAATLSWPDDPDVRVDVTPHGAAEDRTRKFVGGAHADLWRQYHMSDSCELWRTAVRRRGSVMAEEVVEVTIDARGNVAMHVRGVEGPGCTDTTEALVDLLGGDVTAQELTAEAYVEVSAEQQDRLWH</sequence>
<evidence type="ECO:0000313" key="2">
    <source>
        <dbReference type="Proteomes" id="UP000660611"/>
    </source>
</evidence>
<comment type="caution">
    <text evidence="1">The sequence shown here is derived from an EMBL/GenBank/DDBJ whole genome shotgun (WGS) entry which is preliminary data.</text>
</comment>
<keyword evidence="2" id="KW-1185">Reference proteome</keyword>
<dbReference type="InterPro" id="IPR021375">
    <property type="entry name" value="DUF2997"/>
</dbReference>
<reference evidence="1" key="1">
    <citation type="submission" date="2021-01" db="EMBL/GenBank/DDBJ databases">
        <title>Whole genome shotgun sequence of Dactylosporangium siamense NBRC 106093.</title>
        <authorList>
            <person name="Komaki H."/>
            <person name="Tamura T."/>
        </authorList>
    </citation>
    <scope>NUCLEOTIDE SEQUENCE</scope>
    <source>
        <strain evidence="1">NBRC 106093</strain>
    </source>
</reference>
<organism evidence="1 2">
    <name type="scientific">Dactylosporangium siamense</name>
    <dbReference type="NCBI Taxonomy" id="685454"/>
    <lineage>
        <taxon>Bacteria</taxon>
        <taxon>Bacillati</taxon>
        <taxon>Actinomycetota</taxon>
        <taxon>Actinomycetes</taxon>
        <taxon>Micromonosporales</taxon>
        <taxon>Micromonosporaceae</taxon>
        <taxon>Dactylosporangium</taxon>
    </lineage>
</organism>
<accession>A0A919UIW1</accession>
<gene>
    <name evidence="1" type="ORF">Dsi01nite_111660</name>
</gene>
<evidence type="ECO:0000313" key="1">
    <source>
        <dbReference type="EMBL" id="GIG53125.1"/>
    </source>
</evidence>
<proteinExistence type="predicted"/>